<dbReference type="Gene3D" id="3.10.180.10">
    <property type="entry name" value="2,3-Dihydroxybiphenyl 1,2-Dioxygenase, domain 1"/>
    <property type="match status" value="1"/>
</dbReference>
<organism evidence="3 4">
    <name type="scientific">Nonomuraea diastatica</name>
    <dbReference type="NCBI Taxonomy" id="1848329"/>
    <lineage>
        <taxon>Bacteria</taxon>
        <taxon>Bacillati</taxon>
        <taxon>Actinomycetota</taxon>
        <taxon>Actinomycetes</taxon>
        <taxon>Streptosporangiales</taxon>
        <taxon>Streptosporangiaceae</taxon>
        <taxon>Nonomuraea</taxon>
    </lineage>
</organism>
<keyword evidence="4" id="KW-1185">Reference proteome</keyword>
<dbReference type="OrthoDB" id="956698at2"/>
<proteinExistence type="predicted"/>
<dbReference type="Pfam" id="PF00903">
    <property type="entry name" value="Glyoxalase"/>
    <property type="match status" value="1"/>
</dbReference>
<dbReference type="SUPFAM" id="SSF54593">
    <property type="entry name" value="Glyoxalase/Bleomycin resistance protein/Dihydroxybiphenyl dioxygenase"/>
    <property type="match status" value="1"/>
</dbReference>
<reference evidence="3 4" key="1">
    <citation type="submission" date="2019-03" db="EMBL/GenBank/DDBJ databases">
        <title>Draft genome sequences of novel Actinobacteria.</title>
        <authorList>
            <person name="Sahin N."/>
            <person name="Ay H."/>
            <person name="Saygin H."/>
        </authorList>
    </citation>
    <scope>NUCLEOTIDE SEQUENCE [LARGE SCALE GENOMIC DNA]</scope>
    <source>
        <strain evidence="3 4">KC712</strain>
    </source>
</reference>
<gene>
    <name evidence="3" type="ORF">E1294_26780</name>
</gene>
<evidence type="ECO:0000256" key="1">
    <source>
        <dbReference type="SAM" id="MobiDB-lite"/>
    </source>
</evidence>
<feature type="region of interest" description="Disordered" evidence="1">
    <location>
        <begin position="151"/>
        <end position="188"/>
    </location>
</feature>
<dbReference type="InterPro" id="IPR029068">
    <property type="entry name" value="Glyas_Bleomycin-R_OHBP_Dase"/>
</dbReference>
<evidence type="ECO:0000313" key="4">
    <source>
        <dbReference type="Proteomes" id="UP000294543"/>
    </source>
</evidence>
<dbReference type="InterPro" id="IPR004360">
    <property type="entry name" value="Glyas_Fos-R_dOase_dom"/>
</dbReference>
<protein>
    <submittedName>
        <fullName evidence="3">VOC family protein</fullName>
    </submittedName>
</protein>
<name>A0A4R4WMM4_9ACTN</name>
<dbReference type="EMBL" id="SMKP01000081">
    <property type="protein sequence ID" value="TDD17773.1"/>
    <property type="molecule type" value="Genomic_DNA"/>
</dbReference>
<dbReference type="Proteomes" id="UP000294543">
    <property type="component" value="Unassembled WGS sequence"/>
</dbReference>
<evidence type="ECO:0000259" key="2">
    <source>
        <dbReference type="PROSITE" id="PS51819"/>
    </source>
</evidence>
<comment type="caution">
    <text evidence="3">The sequence shown here is derived from an EMBL/GenBank/DDBJ whole genome shotgun (WGS) entry which is preliminary data.</text>
</comment>
<accession>A0A4R4WMM4</accession>
<dbReference type="InterPro" id="IPR037523">
    <property type="entry name" value="VOC_core"/>
</dbReference>
<feature type="domain" description="VOC" evidence="2">
    <location>
        <begin position="15"/>
        <end position="139"/>
    </location>
</feature>
<dbReference type="PROSITE" id="PS51819">
    <property type="entry name" value="VOC"/>
    <property type="match status" value="1"/>
</dbReference>
<evidence type="ECO:0000313" key="3">
    <source>
        <dbReference type="EMBL" id="TDD17773.1"/>
    </source>
</evidence>
<dbReference type="AlphaFoldDB" id="A0A4R4WMM4"/>
<sequence>MSAHAEPERRPSAVRQLRLVVEAEDYEAAVAFYRDVLGLPEQAAFSNGDGARVAILDAGRATLEIANPAQKKMIDEVEVGRQVAPKFRVAFEVDNTRDTTERLTAAGASEVAPPTVTPWESLNARLDAPGGLHITVFQELRSLDERESLDGFATDLDRPGAVRDEGRHLQPFEQDRLDHQEVPHDDRG</sequence>